<comment type="caution">
    <text evidence="3">The sequence shown here is derived from an EMBL/GenBank/DDBJ whole genome shotgun (WGS) entry which is preliminary data.</text>
</comment>
<organism evidence="3 4">
    <name type="scientific">Marasmius crinis-equi</name>
    <dbReference type="NCBI Taxonomy" id="585013"/>
    <lineage>
        <taxon>Eukaryota</taxon>
        <taxon>Fungi</taxon>
        <taxon>Dikarya</taxon>
        <taxon>Basidiomycota</taxon>
        <taxon>Agaricomycotina</taxon>
        <taxon>Agaricomycetes</taxon>
        <taxon>Agaricomycetidae</taxon>
        <taxon>Agaricales</taxon>
        <taxon>Marasmiineae</taxon>
        <taxon>Marasmiaceae</taxon>
        <taxon>Marasmius</taxon>
    </lineage>
</organism>
<dbReference type="PANTHER" id="PTHR40465:SF1">
    <property type="entry name" value="DUF6534 DOMAIN-CONTAINING PROTEIN"/>
    <property type="match status" value="1"/>
</dbReference>
<feature type="transmembrane region" description="Helical" evidence="1">
    <location>
        <begin position="187"/>
        <end position="207"/>
    </location>
</feature>
<dbReference type="Proteomes" id="UP001465976">
    <property type="component" value="Unassembled WGS sequence"/>
</dbReference>
<proteinExistence type="predicted"/>
<keyword evidence="1" id="KW-0812">Transmembrane</keyword>
<evidence type="ECO:0000313" key="4">
    <source>
        <dbReference type="Proteomes" id="UP001465976"/>
    </source>
</evidence>
<sequence>LSDNILSLRALDFATTILTSEYIRITLVKHFGKTRDMLRIHTVLNTEYLITVIITVLVQLFFASRVYLLRGIHISVPVSVVVCAFGGLGVACIIAARGYENEFFSAQWSSTITRVEVGVSGALQSLADILTTISLSWYFVTMRTGLPRTDTLMVHLYRFVVARGILVSVIQIAHTIVFLVFDPKKFYWAPFHLMLSKIYVVTMVAMLNNRASLRGSDSVVDMGEIIRTGEVRFANTDLVTSSIAYGQVVQSTSSGESHEHR</sequence>
<dbReference type="PANTHER" id="PTHR40465">
    <property type="entry name" value="CHROMOSOME 1, WHOLE GENOME SHOTGUN SEQUENCE"/>
    <property type="match status" value="1"/>
</dbReference>
<gene>
    <name evidence="3" type="ORF">V5O48_011599</name>
</gene>
<keyword evidence="1" id="KW-1133">Transmembrane helix</keyword>
<keyword evidence="4" id="KW-1185">Reference proteome</keyword>
<protein>
    <recommendedName>
        <fullName evidence="2">DUF6534 domain-containing protein</fullName>
    </recommendedName>
</protein>
<dbReference type="Pfam" id="PF20152">
    <property type="entry name" value="DUF6534"/>
    <property type="match status" value="1"/>
</dbReference>
<feature type="non-terminal residue" evidence="3">
    <location>
        <position position="1"/>
    </location>
</feature>
<feature type="transmembrane region" description="Helical" evidence="1">
    <location>
        <begin position="119"/>
        <end position="140"/>
    </location>
</feature>
<feature type="transmembrane region" description="Helical" evidence="1">
    <location>
        <begin position="160"/>
        <end position="181"/>
    </location>
</feature>
<feature type="transmembrane region" description="Helical" evidence="1">
    <location>
        <begin position="48"/>
        <end position="68"/>
    </location>
</feature>
<reference evidence="3 4" key="1">
    <citation type="submission" date="2024-02" db="EMBL/GenBank/DDBJ databases">
        <title>A draft genome for the cacao thread blight pathogen Marasmius crinis-equi.</title>
        <authorList>
            <person name="Cohen S.P."/>
            <person name="Baruah I.K."/>
            <person name="Amoako-Attah I."/>
            <person name="Bukari Y."/>
            <person name="Meinhardt L.W."/>
            <person name="Bailey B.A."/>
        </authorList>
    </citation>
    <scope>NUCLEOTIDE SEQUENCE [LARGE SCALE GENOMIC DNA]</scope>
    <source>
        <strain evidence="3 4">GH-76</strain>
    </source>
</reference>
<feature type="transmembrane region" description="Helical" evidence="1">
    <location>
        <begin position="80"/>
        <end position="99"/>
    </location>
</feature>
<name>A0ABR3F5B0_9AGAR</name>
<dbReference type="EMBL" id="JBAHYK010000948">
    <property type="protein sequence ID" value="KAL0570368.1"/>
    <property type="molecule type" value="Genomic_DNA"/>
</dbReference>
<feature type="domain" description="DUF6534" evidence="2">
    <location>
        <begin position="126"/>
        <end position="212"/>
    </location>
</feature>
<dbReference type="InterPro" id="IPR045339">
    <property type="entry name" value="DUF6534"/>
</dbReference>
<keyword evidence="1" id="KW-0472">Membrane</keyword>
<evidence type="ECO:0000259" key="2">
    <source>
        <dbReference type="Pfam" id="PF20152"/>
    </source>
</evidence>
<evidence type="ECO:0000313" key="3">
    <source>
        <dbReference type="EMBL" id="KAL0570368.1"/>
    </source>
</evidence>
<evidence type="ECO:0000256" key="1">
    <source>
        <dbReference type="SAM" id="Phobius"/>
    </source>
</evidence>
<accession>A0ABR3F5B0</accession>